<gene>
    <name evidence="1" type="ORF">AU381_07965</name>
</gene>
<dbReference type="RefSeq" id="WP_064242507.1">
    <property type="nucleotide sequence ID" value="NZ_LPUX01000060.1"/>
</dbReference>
<organism evidence="1 2">
    <name type="scientific">Sinorhizobium glycinis</name>
    <dbReference type="NCBI Taxonomy" id="1472378"/>
    <lineage>
        <taxon>Bacteria</taxon>
        <taxon>Pseudomonadati</taxon>
        <taxon>Pseudomonadota</taxon>
        <taxon>Alphaproteobacteria</taxon>
        <taxon>Hyphomicrobiales</taxon>
        <taxon>Rhizobiaceae</taxon>
        <taxon>Sinorhizobium/Ensifer group</taxon>
        <taxon>Sinorhizobium</taxon>
    </lineage>
</organism>
<sequence>MAKNALETLIETAAAATGPMAVDEPRAEGSSIDPCGLRETNFDMMNEVCDGLNNVARHIRPFTLVAWAWRRALRIAEQRGAALNDVEDLEKFVARCETVFAWSCFLDDRNADIPGAQALAPFLSQGSYRFSGSHWESFRKIRRNSTGFSAPANYGPGLRSLGWTLRNAANARALVPSPDAAAAIDAFEARLGDRLSHPVFNTFGEAEVTTEDVSAWAAAWKLDALTYEERVHMRRALTGDLATRTRAEGVGLLLSAAGQLAHCDPAGAEGVISVRNAAAGEVAEFAVPERFEAAAVKWRRLQVRQLFRFALEALLAWAVDRLSDGPRGSEQLTTAFLREAGIDPTENAGTAWLGATSPSGSLSQASDSIADTLQVRGRAGLGAAIARALAICVANAPEEGSSFDREDRLPLRRAAQQAIARASLPSRELARHVIETWVLAQHVYWAVGRGLQDARGSGKRILRLKVVMEEGGWQALPGAGLSPQPTPDRIRTALKLAEEAQLISLPTGLAASGVR</sequence>
<dbReference type="Proteomes" id="UP000094025">
    <property type="component" value="Unassembled WGS sequence"/>
</dbReference>
<evidence type="ECO:0000313" key="1">
    <source>
        <dbReference type="EMBL" id="OAP39032.1"/>
    </source>
</evidence>
<proteinExistence type="predicted"/>
<evidence type="ECO:0008006" key="3">
    <source>
        <dbReference type="Google" id="ProtNLM"/>
    </source>
</evidence>
<reference evidence="1 2" key="1">
    <citation type="journal article" date="2016" name="Int. J. Syst. Evol. Microbiol.">
        <title>Ensifer glycinis sp. nov., an novel rhizobial species associated with Glycine spp.</title>
        <authorList>
            <person name="Yan H."/>
            <person name="Yan J."/>
            <person name="Sui X.H."/>
            <person name="Wang E.T."/>
            <person name="Chen W.X."/>
            <person name="Zhang X.X."/>
            <person name="Chen W.F."/>
        </authorList>
    </citation>
    <scope>NUCLEOTIDE SEQUENCE [LARGE SCALE GENOMIC DNA]</scope>
    <source>
        <strain evidence="1 2">CCBAU 23380</strain>
    </source>
</reference>
<comment type="caution">
    <text evidence="1">The sequence shown here is derived from an EMBL/GenBank/DDBJ whole genome shotgun (WGS) entry which is preliminary data.</text>
</comment>
<name>A0A178XW47_9HYPH</name>
<dbReference type="EMBL" id="LPUX01000060">
    <property type="protein sequence ID" value="OAP39032.1"/>
    <property type="molecule type" value="Genomic_DNA"/>
</dbReference>
<accession>A0A178XW47</accession>
<dbReference type="AlphaFoldDB" id="A0A178XW47"/>
<evidence type="ECO:0000313" key="2">
    <source>
        <dbReference type="Proteomes" id="UP000094025"/>
    </source>
</evidence>
<protein>
    <recommendedName>
        <fullName evidence="3">Septum formation inhibitor-activating ATPase</fullName>
    </recommendedName>
</protein>
<dbReference type="STRING" id="1472378.AU381_07965"/>
<keyword evidence="2" id="KW-1185">Reference proteome</keyword>
<dbReference type="OrthoDB" id="8313627at2"/>